<name>A0AAE0IF18_9PEZI</name>
<comment type="caution">
    <text evidence="2">The sequence shown here is derived from an EMBL/GenBank/DDBJ whole genome shotgun (WGS) entry which is preliminary data.</text>
</comment>
<gene>
    <name evidence="2" type="ORF">B0T19DRAFT_214068</name>
</gene>
<dbReference type="AlphaFoldDB" id="A0AAE0IF18"/>
<dbReference type="Proteomes" id="UP001286456">
    <property type="component" value="Unassembled WGS sequence"/>
</dbReference>
<sequence length="73" mass="8186">MACLGLTLMAGCIPLCLFALYVTVKRLLLRFLYTYIYLYISGSPPGRFRGEEGSLMGTELSVHVHYHDHHPAA</sequence>
<proteinExistence type="predicted"/>
<evidence type="ECO:0000256" key="1">
    <source>
        <dbReference type="SAM" id="Phobius"/>
    </source>
</evidence>
<keyword evidence="3" id="KW-1185">Reference proteome</keyword>
<dbReference type="EMBL" id="JAUEPO010000004">
    <property type="protein sequence ID" value="KAK3323804.1"/>
    <property type="molecule type" value="Genomic_DNA"/>
</dbReference>
<feature type="transmembrane region" description="Helical" evidence="1">
    <location>
        <begin position="6"/>
        <end position="24"/>
    </location>
</feature>
<accession>A0AAE0IF18</accession>
<reference evidence="2" key="2">
    <citation type="submission" date="2023-06" db="EMBL/GenBank/DDBJ databases">
        <authorList>
            <consortium name="Lawrence Berkeley National Laboratory"/>
            <person name="Haridas S."/>
            <person name="Hensen N."/>
            <person name="Bonometti L."/>
            <person name="Westerberg I."/>
            <person name="Brannstrom I.O."/>
            <person name="Guillou S."/>
            <person name="Cros-Aarteil S."/>
            <person name="Calhoun S."/>
            <person name="Kuo A."/>
            <person name="Mondo S."/>
            <person name="Pangilinan J."/>
            <person name="Riley R."/>
            <person name="Labutti K."/>
            <person name="Andreopoulos B."/>
            <person name="Lipzen A."/>
            <person name="Chen C."/>
            <person name="Yanf M."/>
            <person name="Daum C."/>
            <person name="Ng V."/>
            <person name="Clum A."/>
            <person name="Steindorff A."/>
            <person name="Ohm R."/>
            <person name="Martin F."/>
            <person name="Silar P."/>
            <person name="Natvig D."/>
            <person name="Lalanne C."/>
            <person name="Gautier V."/>
            <person name="Ament-Velasquez S.L."/>
            <person name="Kruys A."/>
            <person name="Hutchinson M.I."/>
            <person name="Powell A.J."/>
            <person name="Barry K."/>
            <person name="Miller A.N."/>
            <person name="Grigoriev I.V."/>
            <person name="Debuchy R."/>
            <person name="Gladieux P."/>
            <person name="Thoren M.H."/>
            <person name="Johannesson H."/>
        </authorList>
    </citation>
    <scope>NUCLEOTIDE SEQUENCE</scope>
    <source>
        <strain evidence="2">SMH4131-1</strain>
    </source>
</reference>
<evidence type="ECO:0000313" key="3">
    <source>
        <dbReference type="Proteomes" id="UP001286456"/>
    </source>
</evidence>
<keyword evidence="1" id="KW-0812">Transmembrane</keyword>
<evidence type="ECO:0000313" key="2">
    <source>
        <dbReference type="EMBL" id="KAK3323804.1"/>
    </source>
</evidence>
<organism evidence="2 3">
    <name type="scientific">Cercophora scortea</name>
    <dbReference type="NCBI Taxonomy" id="314031"/>
    <lineage>
        <taxon>Eukaryota</taxon>
        <taxon>Fungi</taxon>
        <taxon>Dikarya</taxon>
        <taxon>Ascomycota</taxon>
        <taxon>Pezizomycotina</taxon>
        <taxon>Sordariomycetes</taxon>
        <taxon>Sordariomycetidae</taxon>
        <taxon>Sordariales</taxon>
        <taxon>Lasiosphaeriaceae</taxon>
        <taxon>Cercophora</taxon>
    </lineage>
</organism>
<protein>
    <submittedName>
        <fullName evidence="2">Uncharacterized protein</fullName>
    </submittedName>
</protein>
<reference evidence="2" key="1">
    <citation type="journal article" date="2023" name="Mol. Phylogenet. Evol.">
        <title>Genome-scale phylogeny and comparative genomics of the fungal order Sordariales.</title>
        <authorList>
            <person name="Hensen N."/>
            <person name="Bonometti L."/>
            <person name="Westerberg I."/>
            <person name="Brannstrom I.O."/>
            <person name="Guillou S."/>
            <person name="Cros-Aarteil S."/>
            <person name="Calhoun S."/>
            <person name="Haridas S."/>
            <person name="Kuo A."/>
            <person name="Mondo S."/>
            <person name="Pangilinan J."/>
            <person name="Riley R."/>
            <person name="LaButti K."/>
            <person name="Andreopoulos B."/>
            <person name="Lipzen A."/>
            <person name="Chen C."/>
            <person name="Yan M."/>
            <person name="Daum C."/>
            <person name="Ng V."/>
            <person name="Clum A."/>
            <person name="Steindorff A."/>
            <person name="Ohm R.A."/>
            <person name="Martin F."/>
            <person name="Silar P."/>
            <person name="Natvig D.O."/>
            <person name="Lalanne C."/>
            <person name="Gautier V."/>
            <person name="Ament-Velasquez S.L."/>
            <person name="Kruys A."/>
            <person name="Hutchinson M.I."/>
            <person name="Powell A.J."/>
            <person name="Barry K."/>
            <person name="Miller A.N."/>
            <person name="Grigoriev I.V."/>
            <person name="Debuchy R."/>
            <person name="Gladieux P."/>
            <person name="Hiltunen Thoren M."/>
            <person name="Johannesson H."/>
        </authorList>
    </citation>
    <scope>NUCLEOTIDE SEQUENCE</scope>
    <source>
        <strain evidence="2">SMH4131-1</strain>
    </source>
</reference>
<keyword evidence="1" id="KW-0472">Membrane</keyword>
<keyword evidence="1" id="KW-1133">Transmembrane helix</keyword>